<dbReference type="EMBL" id="VUNS01000005">
    <property type="protein sequence ID" value="MST96820.1"/>
    <property type="molecule type" value="Genomic_DNA"/>
</dbReference>
<keyword evidence="2" id="KW-1185">Reference proteome</keyword>
<dbReference type="RefSeq" id="WP_106052211.1">
    <property type="nucleotide sequence ID" value="NZ_CALXOB010000026.1"/>
</dbReference>
<proteinExistence type="predicted"/>
<reference evidence="1 2" key="1">
    <citation type="submission" date="2019-08" db="EMBL/GenBank/DDBJ databases">
        <title>In-depth cultivation of the pig gut microbiome towards novel bacterial diversity and tailored functional studies.</title>
        <authorList>
            <person name="Wylensek D."/>
            <person name="Hitch T.C.A."/>
            <person name="Clavel T."/>
        </authorList>
    </citation>
    <scope>NUCLEOTIDE SEQUENCE [LARGE SCALE GENOMIC DNA]</scope>
    <source>
        <strain evidence="1 2">BBE-744-WT-12</strain>
    </source>
</reference>
<sequence>MKKRLLILLLVVAGTGFVAVPKAKAMDPVTIAVLAPAAMRMAEATHPYIMQGIACGARGMAKAGIAGFRMLYLPWGVVQCTLGLPLGGLSPGIGNIVEGGTAPFEMAFRIIMLPVNLCGVDI</sequence>
<dbReference type="Proteomes" id="UP000435649">
    <property type="component" value="Unassembled WGS sequence"/>
</dbReference>
<organism evidence="1 2">
    <name type="scientific">Victivallis lenta</name>
    <dbReference type="NCBI Taxonomy" id="2606640"/>
    <lineage>
        <taxon>Bacteria</taxon>
        <taxon>Pseudomonadati</taxon>
        <taxon>Lentisphaerota</taxon>
        <taxon>Lentisphaeria</taxon>
        <taxon>Victivallales</taxon>
        <taxon>Victivallaceae</taxon>
        <taxon>Victivallis</taxon>
    </lineage>
</organism>
<accession>A0A844FZN2</accession>
<name>A0A844FZN2_9BACT</name>
<protein>
    <submittedName>
        <fullName evidence="1">Uncharacterized protein</fullName>
    </submittedName>
</protein>
<dbReference type="AlphaFoldDB" id="A0A844FZN2"/>
<comment type="caution">
    <text evidence="1">The sequence shown here is derived from an EMBL/GenBank/DDBJ whole genome shotgun (WGS) entry which is preliminary data.</text>
</comment>
<evidence type="ECO:0000313" key="2">
    <source>
        <dbReference type="Proteomes" id="UP000435649"/>
    </source>
</evidence>
<evidence type="ECO:0000313" key="1">
    <source>
        <dbReference type="EMBL" id="MST96820.1"/>
    </source>
</evidence>
<gene>
    <name evidence="1" type="ORF">FYJ85_07140</name>
</gene>